<dbReference type="AlphaFoldDB" id="A0A316IA23"/>
<evidence type="ECO:0000313" key="1">
    <source>
        <dbReference type="EMBL" id="PWK89483.1"/>
    </source>
</evidence>
<proteinExistence type="predicted"/>
<organism evidence="1 3">
    <name type="scientific">Lentzea atacamensis</name>
    <dbReference type="NCBI Taxonomy" id="531938"/>
    <lineage>
        <taxon>Bacteria</taxon>
        <taxon>Bacillati</taxon>
        <taxon>Actinomycetota</taxon>
        <taxon>Actinomycetes</taxon>
        <taxon>Pseudonocardiales</taxon>
        <taxon>Pseudonocardiaceae</taxon>
        <taxon>Lentzea</taxon>
    </lineage>
</organism>
<dbReference type="Proteomes" id="UP000248714">
    <property type="component" value="Unassembled WGS sequence"/>
</dbReference>
<dbReference type="RefSeq" id="WP_109634740.1">
    <property type="nucleotide sequence ID" value="NZ_QGHB01000002.1"/>
</dbReference>
<reference evidence="1 3" key="1">
    <citation type="submission" date="2018-05" db="EMBL/GenBank/DDBJ databases">
        <title>Genomic Encyclopedia of Type Strains, Phase IV (KMG-IV): sequencing the most valuable type-strain genomes for metagenomic binning, comparative biology and taxonomic classification.</title>
        <authorList>
            <person name="Goeker M."/>
        </authorList>
    </citation>
    <scope>NUCLEOTIDE SEQUENCE [LARGE SCALE GENOMIC DNA]</scope>
    <source>
        <strain evidence="2 4">DSM 45479</strain>
        <strain evidence="1 3">DSM 45480</strain>
    </source>
</reference>
<evidence type="ECO:0008006" key="5">
    <source>
        <dbReference type="Google" id="ProtNLM"/>
    </source>
</evidence>
<protein>
    <recommendedName>
        <fullName evidence="5">Excreted virulence factor EspC, type VII ESX diderm</fullName>
    </recommendedName>
</protein>
<comment type="caution">
    <text evidence="1">The sequence shown here is derived from an EMBL/GenBank/DDBJ whole genome shotgun (WGS) entry which is preliminary data.</text>
</comment>
<evidence type="ECO:0000313" key="2">
    <source>
        <dbReference type="EMBL" id="RAS60681.1"/>
    </source>
</evidence>
<accession>A0A316IA23</accession>
<gene>
    <name evidence="2" type="ORF">C8D87_111100</name>
    <name evidence="1" type="ORF">C8D88_102756</name>
</gene>
<dbReference type="OrthoDB" id="3695135at2"/>
<dbReference type="EMBL" id="QLTT01000011">
    <property type="protein sequence ID" value="RAS60681.1"/>
    <property type="molecule type" value="Genomic_DNA"/>
</dbReference>
<dbReference type="Proteomes" id="UP000246005">
    <property type="component" value="Unassembled WGS sequence"/>
</dbReference>
<dbReference type="EMBL" id="QGHB01000002">
    <property type="protein sequence ID" value="PWK89483.1"/>
    <property type="molecule type" value="Genomic_DNA"/>
</dbReference>
<sequence length="99" mass="10822">MNYRINIDEMQSHAGRLNEIGGRINTAMSAADTTSNPEAFGLLGIPLAALCAAAQYGAMNSLKEAAEAALDHHKRVLDWREDVKNNEEMQTNRFKGGAF</sequence>
<evidence type="ECO:0000313" key="3">
    <source>
        <dbReference type="Proteomes" id="UP000246005"/>
    </source>
</evidence>
<name>A0A316IA23_9PSEU</name>
<evidence type="ECO:0000313" key="4">
    <source>
        <dbReference type="Proteomes" id="UP000248714"/>
    </source>
</evidence>
<keyword evidence="4" id="KW-1185">Reference proteome</keyword>